<protein>
    <submittedName>
        <fullName evidence="1">Uncharacterized protein</fullName>
    </submittedName>
</protein>
<reference evidence="1 2" key="1">
    <citation type="submission" date="2021-02" db="EMBL/GenBank/DDBJ databases">
        <title>Complete Genome Sequence of Arcanobacterium phocisimile strain DSM 26142T from a harbour seal.</title>
        <authorList>
            <person name="Borowiak M."/>
            <person name="Alssahen M."/>
            <person name="Malorny B."/>
            <person name="Laemmler C."/>
            <person name="Siebert U."/>
            <person name="Ploetz M."/>
            <person name="Abdulmawjood A."/>
        </authorList>
    </citation>
    <scope>NUCLEOTIDE SEQUENCE [LARGE SCALE GENOMIC DNA]</scope>
    <source>
        <strain evidence="1 2">DSM 26142</strain>
    </source>
</reference>
<accession>A0ABX7II61</accession>
<dbReference type="RefSeq" id="WP_204423290.1">
    <property type="nucleotide sequence ID" value="NZ_CP070228.1"/>
</dbReference>
<organism evidence="1 2">
    <name type="scientific">Arcanobacterium phocisimile</name>
    <dbReference type="NCBI Taxonomy" id="1302235"/>
    <lineage>
        <taxon>Bacteria</taxon>
        <taxon>Bacillati</taxon>
        <taxon>Actinomycetota</taxon>
        <taxon>Actinomycetes</taxon>
        <taxon>Actinomycetales</taxon>
        <taxon>Actinomycetaceae</taxon>
        <taxon>Arcanobacterium</taxon>
    </lineage>
</organism>
<dbReference type="EMBL" id="CP070228">
    <property type="protein sequence ID" value="QRV01538.1"/>
    <property type="molecule type" value="Genomic_DNA"/>
</dbReference>
<evidence type="ECO:0000313" key="2">
    <source>
        <dbReference type="Proteomes" id="UP000602653"/>
    </source>
</evidence>
<sequence length="60" mass="6952">MATSYLRVGTFDVEYSFPELTGRLSEMDDPDKQGFSMEDKVEVEKVCYEPEYFKSDALVQ</sequence>
<name>A0ABX7II61_9ACTO</name>
<proteinExistence type="predicted"/>
<gene>
    <name evidence="1" type="ORF">JTE88_05340</name>
</gene>
<evidence type="ECO:0000313" key="1">
    <source>
        <dbReference type="EMBL" id="QRV01538.1"/>
    </source>
</evidence>
<keyword evidence="2" id="KW-1185">Reference proteome</keyword>
<dbReference type="Proteomes" id="UP000602653">
    <property type="component" value="Chromosome"/>
</dbReference>